<dbReference type="PIRSF" id="PIRSF000110">
    <property type="entry name" value="G6PD"/>
    <property type="match status" value="1"/>
</dbReference>
<dbReference type="SUPFAM" id="SSF51735">
    <property type="entry name" value="NAD(P)-binding Rossmann-fold domains"/>
    <property type="match status" value="1"/>
</dbReference>
<evidence type="ECO:0000256" key="6">
    <source>
        <dbReference type="SAM" id="MobiDB-lite"/>
    </source>
</evidence>
<dbReference type="GO" id="GO:0006006">
    <property type="term" value="P:glucose metabolic process"/>
    <property type="evidence" value="ECO:0007669"/>
    <property type="project" value="UniProtKB-KW"/>
</dbReference>
<keyword evidence="2" id="KW-0313">Glucose metabolism</keyword>
<dbReference type="AlphaFoldDB" id="A0A849ADB3"/>
<dbReference type="GO" id="GO:0009051">
    <property type="term" value="P:pentose-phosphate shunt, oxidative branch"/>
    <property type="evidence" value="ECO:0007669"/>
    <property type="project" value="TreeGrafter"/>
</dbReference>
<evidence type="ECO:0000259" key="7">
    <source>
        <dbReference type="Pfam" id="PF00479"/>
    </source>
</evidence>
<evidence type="ECO:0000256" key="3">
    <source>
        <dbReference type="ARBA" id="ARBA00022857"/>
    </source>
</evidence>
<dbReference type="GO" id="GO:0050661">
    <property type="term" value="F:NADP binding"/>
    <property type="evidence" value="ECO:0007669"/>
    <property type="project" value="InterPro"/>
</dbReference>
<dbReference type="InterPro" id="IPR036291">
    <property type="entry name" value="NAD(P)-bd_dom_sf"/>
</dbReference>
<dbReference type="Pfam" id="PF02781">
    <property type="entry name" value="G6PD_C"/>
    <property type="match status" value="1"/>
</dbReference>
<feature type="region of interest" description="Disordered" evidence="6">
    <location>
        <begin position="1"/>
        <end position="96"/>
    </location>
</feature>
<dbReference type="PANTHER" id="PTHR23429">
    <property type="entry name" value="GLUCOSE-6-PHOSPHATE 1-DEHYDROGENASE G6PD"/>
    <property type="match status" value="1"/>
</dbReference>
<dbReference type="GO" id="GO:0004345">
    <property type="term" value="F:glucose-6-phosphate dehydrogenase activity"/>
    <property type="evidence" value="ECO:0007669"/>
    <property type="project" value="UniProtKB-EC"/>
</dbReference>
<accession>A0A849ADB3</accession>
<evidence type="ECO:0000259" key="8">
    <source>
        <dbReference type="Pfam" id="PF02781"/>
    </source>
</evidence>
<dbReference type="InterPro" id="IPR022675">
    <property type="entry name" value="G6P_DH_C"/>
</dbReference>
<feature type="compositionally biased region" description="Low complexity" evidence="6">
    <location>
        <begin position="29"/>
        <end position="55"/>
    </location>
</feature>
<dbReference type="Proteomes" id="UP000562984">
    <property type="component" value="Unassembled WGS sequence"/>
</dbReference>
<feature type="compositionally biased region" description="Low complexity" evidence="6">
    <location>
        <begin position="67"/>
        <end position="84"/>
    </location>
</feature>
<evidence type="ECO:0000256" key="2">
    <source>
        <dbReference type="ARBA" id="ARBA00022526"/>
    </source>
</evidence>
<dbReference type="PRINTS" id="PR00079">
    <property type="entry name" value="G6PDHDRGNASE"/>
</dbReference>
<keyword evidence="5" id="KW-0119">Carbohydrate metabolism</keyword>
<dbReference type="Pfam" id="PF00479">
    <property type="entry name" value="G6PD_N"/>
    <property type="match status" value="1"/>
</dbReference>
<protein>
    <submittedName>
        <fullName evidence="9">Glucose-6-phosphate dehydrogenase</fullName>
        <ecNumber evidence="9">1.1.1.49</ecNumber>
    </submittedName>
</protein>
<keyword evidence="4 9" id="KW-0560">Oxidoreductase</keyword>
<dbReference type="InterPro" id="IPR001282">
    <property type="entry name" value="G6P_DH"/>
</dbReference>
<dbReference type="Gene3D" id="3.30.360.10">
    <property type="entry name" value="Dihydrodipicolinate Reductase, domain 2"/>
    <property type="match status" value="1"/>
</dbReference>
<keyword evidence="10" id="KW-1185">Reference proteome</keyword>
<organism evidence="9 10">
    <name type="scientific">Nakamurella aerolata</name>
    <dbReference type="NCBI Taxonomy" id="1656892"/>
    <lineage>
        <taxon>Bacteria</taxon>
        <taxon>Bacillati</taxon>
        <taxon>Actinomycetota</taxon>
        <taxon>Actinomycetes</taxon>
        <taxon>Nakamurellales</taxon>
        <taxon>Nakamurellaceae</taxon>
        <taxon>Nakamurella</taxon>
    </lineage>
</organism>
<dbReference type="NCBIfam" id="NF009492">
    <property type="entry name" value="PRK12853.1-3"/>
    <property type="match status" value="1"/>
</dbReference>
<feature type="domain" description="Glucose-6-phosphate dehydrogenase C-terminal" evidence="8">
    <location>
        <begin position="265"/>
        <end position="540"/>
    </location>
</feature>
<dbReference type="Gene3D" id="3.40.50.720">
    <property type="entry name" value="NAD(P)-binding Rossmann-like Domain"/>
    <property type="match status" value="1"/>
</dbReference>
<reference evidence="9 10" key="1">
    <citation type="submission" date="2020-05" db="EMBL/GenBank/DDBJ databases">
        <title>Nakamurella sp. DB0629 isolated from air conditioner.</title>
        <authorList>
            <person name="Kim D.H."/>
            <person name="Kim D.-U."/>
        </authorList>
    </citation>
    <scope>NUCLEOTIDE SEQUENCE [LARGE SCALE GENOMIC DNA]</scope>
    <source>
        <strain evidence="9 10">DB0629</strain>
    </source>
</reference>
<dbReference type="RefSeq" id="WP_171198532.1">
    <property type="nucleotide sequence ID" value="NZ_JABEND010000002.1"/>
</dbReference>
<comment type="pathway">
    <text evidence="1">Carbohydrate degradation; pentose phosphate pathway; D-ribulose 5-phosphate from D-glucose 6-phosphate (oxidative stage): step 1/3.</text>
</comment>
<sequence>MAQSSSRRTGAKKPAAKGTSAAKPVAKRASANKTSTRKTSTSKTSSKTSTAKVSAQRATSGSTRPVRSATSARPARSARSTRSAGKGRGRTPQRQTLLILGASGDLTGRLLLPGLGSLLASDHGTPLKLIGSGMEDWSASKWDSRVRKAFADYSGPLVRAAAADTEYVQADVTDAEQLAALLAKSEGSTAIYFALPPAVTAKVCQTLATMELPAGLRLVLEKPFGTDVSSAEKLNALLQKVVPEEQIFRVDHFLGKSTVLNILGLRFANRLLEPVLNAEHVEKIEIIIDEALGLEGRAGYYDGAGALVDMIQSHLLQVMSVLMMDAPPTLTAPDLRDRKSEVLRATKIWNDDPVGSSHRARYTAGSVGRRTFPAYAQSPGVDPSRKTETLAEITVEVDTWRWAGVPVTLRSGKALGTGNKQIIVTFKPPPRVPDGFTGTWIPERLFIGIDPAFMTLNLNVNGPGNYLEIDPAVMTADFGPGQLSPYGEVISSVLSGDTSLAVRGDAAVDCWRVVQPVLNAWKADKVPLDTYPAGSAGPKSWPTVGAKPISEPLS</sequence>
<dbReference type="EMBL" id="JABEND010000002">
    <property type="protein sequence ID" value="NNG34862.1"/>
    <property type="molecule type" value="Genomic_DNA"/>
</dbReference>
<evidence type="ECO:0000256" key="5">
    <source>
        <dbReference type="ARBA" id="ARBA00023277"/>
    </source>
</evidence>
<proteinExistence type="predicted"/>
<dbReference type="PANTHER" id="PTHR23429:SF0">
    <property type="entry name" value="GLUCOSE-6-PHOSPHATE 1-DEHYDROGENASE"/>
    <property type="match status" value="1"/>
</dbReference>
<evidence type="ECO:0000313" key="10">
    <source>
        <dbReference type="Proteomes" id="UP000562984"/>
    </source>
</evidence>
<feature type="domain" description="Glucose-6-phosphate dehydrogenase NAD-binding" evidence="7">
    <location>
        <begin position="99"/>
        <end position="261"/>
    </location>
</feature>
<dbReference type="InterPro" id="IPR022674">
    <property type="entry name" value="G6P_DH_NAD-bd"/>
</dbReference>
<feature type="compositionally biased region" description="Polar residues" evidence="6">
    <location>
        <begin position="56"/>
        <end position="65"/>
    </location>
</feature>
<gene>
    <name evidence="9" type="ORF">HKD39_03840</name>
</gene>
<evidence type="ECO:0000313" key="9">
    <source>
        <dbReference type="EMBL" id="NNG34862.1"/>
    </source>
</evidence>
<name>A0A849ADB3_9ACTN</name>
<evidence type="ECO:0000256" key="4">
    <source>
        <dbReference type="ARBA" id="ARBA00023002"/>
    </source>
</evidence>
<dbReference type="GO" id="GO:0005829">
    <property type="term" value="C:cytosol"/>
    <property type="evidence" value="ECO:0007669"/>
    <property type="project" value="TreeGrafter"/>
</dbReference>
<dbReference type="EC" id="1.1.1.49" evidence="9"/>
<evidence type="ECO:0000256" key="1">
    <source>
        <dbReference type="ARBA" id="ARBA00004937"/>
    </source>
</evidence>
<dbReference type="SUPFAM" id="SSF55347">
    <property type="entry name" value="Glyceraldehyde-3-phosphate dehydrogenase-like, C-terminal domain"/>
    <property type="match status" value="1"/>
</dbReference>
<keyword evidence="3" id="KW-0521">NADP</keyword>
<comment type="caution">
    <text evidence="9">The sequence shown here is derived from an EMBL/GenBank/DDBJ whole genome shotgun (WGS) entry which is preliminary data.</text>
</comment>